<keyword evidence="2" id="KW-1133">Transmembrane helix</keyword>
<feature type="transmembrane region" description="Helical" evidence="2">
    <location>
        <begin position="299"/>
        <end position="317"/>
    </location>
</feature>
<evidence type="ECO:0000256" key="1">
    <source>
        <dbReference type="SAM" id="MobiDB-lite"/>
    </source>
</evidence>
<feature type="compositionally biased region" description="Basic and acidic residues" evidence="1">
    <location>
        <begin position="655"/>
        <end position="665"/>
    </location>
</feature>
<dbReference type="Proteomes" id="UP000076079">
    <property type="component" value="Chromosome"/>
</dbReference>
<evidence type="ECO:0000256" key="2">
    <source>
        <dbReference type="SAM" id="Phobius"/>
    </source>
</evidence>
<dbReference type="STRING" id="1855912.LuPra_03553"/>
<feature type="region of interest" description="Disordered" evidence="1">
    <location>
        <begin position="649"/>
        <end position="670"/>
    </location>
</feature>
<organism evidence="3 4">
    <name type="scientific">Luteitalea pratensis</name>
    <dbReference type="NCBI Taxonomy" id="1855912"/>
    <lineage>
        <taxon>Bacteria</taxon>
        <taxon>Pseudomonadati</taxon>
        <taxon>Acidobacteriota</taxon>
        <taxon>Vicinamibacteria</taxon>
        <taxon>Vicinamibacterales</taxon>
        <taxon>Vicinamibacteraceae</taxon>
        <taxon>Luteitalea</taxon>
    </lineage>
</organism>
<dbReference type="RefSeq" id="WP_110171972.1">
    <property type="nucleotide sequence ID" value="NZ_CP015136.1"/>
</dbReference>
<sequence>MVSSAPPVIAARPPRWPFALLAVLLLAALWMFDTHQPAAWPDAATPWFGQVRALSPATWALDRLNAHASLAPDVPLGSALVLLATALCSLATLLAIDVPAALAIAVVLGLAATRSLWSTASPGHDALPVAVVAFAVAALARPMGLLTETLPALASIALSPPAAWLALPASLASRSSALRRVALAIGVAIVAIGAQLHLLHGTWTQIWCLAPAMWGSAIGEVLRPGLSADASAWMAIRQSAAVFAGDVHLFGIAVAAFGLTYELPRTHGLRGPTVAACAVALIAVATGLLPPAFAAALLLPWWAPWFGLGLTGLVRLAGHREPRLAMALALALAAFLPPLRHATVVPGPWRSGMPATTRSVSETWHGRLVASDDAALTRRLRLVGGTTVPADARTLAACVASGRDVFAIGSMVDRVQQLGHRVIERPLRPSLAAVIQDLRANQLIALAIAPGAISWAGPAGLTALARLGVGRGTPATTSIGVIARTGHGGDVRTGRHGIDLTWQEGDVLAGRQLLAPLSVAAHDDDTSVDSTPTRLATGRQAAIAIFDRGQDVVLRGVGSATPGLPVALTNQADWRHALVRDQPRCVDASTTWTALPASMARLSVPVAGATLTNPAIVLLGSDARSQIAIDGRPIDPLWKPSPVTVFDRQSPADAARLRDTQRQDEMSDGQPLRGRWISRIEVRPRNAYAVRASITPGVVPASWLVRLASSGSRPANTAVCDIVAGERMLAGQSGVVDDDTVREIAVVVGHGWHLPERVSNSVFQWSASPTATATFVLERPTAVVLALDATSASTPAGPQAVSVRVNDHQVSADWPGADRATIPVEALRAGTNTITLSVPQTVQPGHDTRTLGVLVRQLRVITPEAR</sequence>
<protein>
    <submittedName>
        <fullName evidence="3">Uncharacterized protein</fullName>
    </submittedName>
</protein>
<feature type="transmembrane region" description="Helical" evidence="2">
    <location>
        <begin position="80"/>
        <end position="113"/>
    </location>
</feature>
<feature type="transmembrane region" description="Helical" evidence="2">
    <location>
        <begin position="181"/>
        <end position="199"/>
    </location>
</feature>
<dbReference type="AlphaFoldDB" id="A0A143PQA7"/>
<evidence type="ECO:0000313" key="4">
    <source>
        <dbReference type="Proteomes" id="UP000076079"/>
    </source>
</evidence>
<reference evidence="4" key="2">
    <citation type="submission" date="2016-04" db="EMBL/GenBank/DDBJ databases">
        <title>First Complete Genome Sequence of a Subdivision 6 Acidobacterium.</title>
        <authorList>
            <person name="Huang S."/>
            <person name="Vieira S."/>
            <person name="Bunk B."/>
            <person name="Riedel T."/>
            <person name="Sproeer C."/>
            <person name="Overmann J."/>
        </authorList>
    </citation>
    <scope>NUCLEOTIDE SEQUENCE [LARGE SCALE GENOMIC DNA]</scope>
    <source>
        <strain evidence="4">DSM 100886 HEG_-6_39</strain>
    </source>
</reference>
<dbReference type="KEGG" id="abac:LuPra_03553"/>
<name>A0A143PQA7_LUTPR</name>
<keyword evidence="2" id="KW-0472">Membrane</keyword>
<feature type="transmembrane region" description="Helical" evidence="2">
    <location>
        <begin position="240"/>
        <end position="261"/>
    </location>
</feature>
<reference evidence="3 4" key="1">
    <citation type="journal article" date="2016" name="Genome Announc.">
        <title>First Complete Genome Sequence of a Subdivision 6 Acidobacterium Strain.</title>
        <authorList>
            <person name="Huang S."/>
            <person name="Vieira S."/>
            <person name="Bunk B."/>
            <person name="Riedel T."/>
            <person name="Sproer C."/>
            <person name="Overmann J."/>
        </authorList>
    </citation>
    <scope>NUCLEOTIDE SEQUENCE [LARGE SCALE GENOMIC DNA]</scope>
    <source>
        <strain evidence="4">DSM 100886 HEG_-6_39</strain>
    </source>
</reference>
<gene>
    <name evidence="3" type="ORF">LuPra_03553</name>
</gene>
<accession>A0A143PQA7</accession>
<keyword evidence="4" id="KW-1185">Reference proteome</keyword>
<keyword evidence="2" id="KW-0812">Transmembrane</keyword>
<dbReference type="EMBL" id="CP015136">
    <property type="protein sequence ID" value="AMY10323.1"/>
    <property type="molecule type" value="Genomic_DNA"/>
</dbReference>
<evidence type="ECO:0000313" key="3">
    <source>
        <dbReference type="EMBL" id="AMY10323.1"/>
    </source>
</evidence>
<feature type="transmembrane region" description="Helical" evidence="2">
    <location>
        <begin position="273"/>
        <end position="293"/>
    </location>
</feature>
<proteinExistence type="predicted"/>